<feature type="region of interest" description="Disordered" evidence="1">
    <location>
        <begin position="206"/>
        <end position="415"/>
    </location>
</feature>
<feature type="compositionally biased region" description="Basic and acidic residues" evidence="1">
    <location>
        <begin position="238"/>
        <end position="250"/>
    </location>
</feature>
<dbReference type="PANTHER" id="PTHR33098">
    <property type="entry name" value="COTTON FIBER (DUF761)"/>
    <property type="match status" value="1"/>
</dbReference>
<accession>A0A328DIL3</accession>
<keyword evidence="2" id="KW-0812">Transmembrane</keyword>
<feature type="compositionally biased region" description="Low complexity" evidence="1">
    <location>
        <begin position="325"/>
        <end position="334"/>
    </location>
</feature>
<feature type="compositionally biased region" description="Pro residues" evidence="1">
    <location>
        <begin position="219"/>
        <end position="232"/>
    </location>
</feature>
<evidence type="ECO:0000256" key="2">
    <source>
        <dbReference type="SAM" id="Phobius"/>
    </source>
</evidence>
<dbReference type="PANTHER" id="PTHR33098:SF36">
    <property type="entry name" value="HYDROXYPROLINE-RICH GLYCOPROTEIN FAMILY PROTEIN"/>
    <property type="match status" value="1"/>
</dbReference>
<reference evidence="3 4" key="1">
    <citation type="submission" date="2018-06" db="EMBL/GenBank/DDBJ databases">
        <title>The Genome of Cuscuta australis (Dodder) Provides Insight into the Evolution of Plant Parasitism.</title>
        <authorList>
            <person name="Liu H."/>
        </authorList>
    </citation>
    <scope>NUCLEOTIDE SEQUENCE [LARGE SCALE GENOMIC DNA]</scope>
    <source>
        <strain evidence="4">cv. Yunnan</strain>
        <tissue evidence="3">Vines</tissue>
    </source>
</reference>
<evidence type="ECO:0000313" key="4">
    <source>
        <dbReference type="Proteomes" id="UP000249390"/>
    </source>
</evidence>
<feature type="compositionally biased region" description="Polar residues" evidence="1">
    <location>
        <begin position="123"/>
        <end position="132"/>
    </location>
</feature>
<dbReference type="Proteomes" id="UP000249390">
    <property type="component" value="Unassembled WGS sequence"/>
</dbReference>
<evidence type="ECO:0000313" key="3">
    <source>
        <dbReference type="EMBL" id="RAL43863.1"/>
    </source>
</evidence>
<feature type="compositionally biased region" description="Basic and acidic residues" evidence="1">
    <location>
        <begin position="109"/>
        <end position="120"/>
    </location>
</feature>
<feature type="region of interest" description="Disordered" evidence="1">
    <location>
        <begin position="457"/>
        <end position="497"/>
    </location>
</feature>
<feature type="region of interest" description="Disordered" evidence="1">
    <location>
        <begin position="99"/>
        <end position="147"/>
    </location>
</feature>
<dbReference type="InterPro" id="IPR008480">
    <property type="entry name" value="DUF761_pln"/>
</dbReference>
<comment type="caution">
    <text evidence="3">The sequence shown here is derived from an EMBL/GenBank/DDBJ whole genome shotgun (WGS) entry which is preliminary data.</text>
</comment>
<keyword evidence="4" id="KW-1185">Reference proteome</keyword>
<dbReference type="AlphaFoldDB" id="A0A328DIL3"/>
<feature type="compositionally biased region" description="Basic residues" evidence="1">
    <location>
        <begin position="303"/>
        <end position="312"/>
    </location>
</feature>
<gene>
    <name evidence="3" type="ORF">DM860_014364</name>
</gene>
<keyword evidence="2" id="KW-1133">Transmembrane helix</keyword>
<feature type="transmembrane region" description="Helical" evidence="2">
    <location>
        <begin position="74"/>
        <end position="90"/>
    </location>
</feature>
<feature type="compositionally biased region" description="Pro residues" evidence="1">
    <location>
        <begin position="335"/>
        <end position="344"/>
    </location>
</feature>
<dbReference type="EMBL" id="NQVE01000152">
    <property type="protein sequence ID" value="RAL43863.1"/>
    <property type="molecule type" value="Genomic_DNA"/>
</dbReference>
<name>A0A328DIL3_9ASTE</name>
<keyword evidence="2" id="KW-0472">Membrane</keyword>
<protein>
    <submittedName>
        <fullName evidence="3">Uncharacterized protein</fullName>
    </submittedName>
</protein>
<proteinExistence type="predicted"/>
<evidence type="ECO:0000256" key="1">
    <source>
        <dbReference type="SAM" id="MobiDB-lite"/>
    </source>
</evidence>
<feature type="compositionally biased region" description="Pro residues" evidence="1">
    <location>
        <begin position="372"/>
        <end position="388"/>
    </location>
</feature>
<feature type="compositionally biased region" description="Pro residues" evidence="1">
    <location>
        <begin position="257"/>
        <end position="276"/>
    </location>
</feature>
<organism evidence="3 4">
    <name type="scientific">Cuscuta australis</name>
    <dbReference type="NCBI Taxonomy" id="267555"/>
    <lineage>
        <taxon>Eukaryota</taxon>
        <taxon>Viridiplantae</taxon>
        <taxon>Streptophyta</taxon>
        <taxon>Embryophyta</taxon>
        <taxon>Tracheophyta</taxon>
        <taxon>Spermatophyta</taxon>
        <taxon>Magnoliopsida</taxon>
        <taxon>eudicotyledons</taxon>
        <taxon>Gunneridae</taxon>
        <taxon>Pentapetalae</taxon>
        <taxon>asterids</taxon>
        <taxon>lamiids</taxon>
        <taxon>Solanales</taxon>
        <taxon>Convolvulaceae</taxon>
        <taxon>Cuscuteae</taxon>
        <taxon>Cuscuta</taxon>
        <taxon>Cuscuta subgen. Grammica</taxon>
        <taxon>Cuscuta sect. Cleistogrammica</taxon>
    </lineage>
</organism>
<dbReference type="Pfam" id="PF05553">
    <property type="entry name" value="DUF761"/>
    <property type="match status" value="1"/>
</dbReference>
<feature type="compositionally biased region" description="Basic and acidic residues" evidence="1">
    <location>
        <begin position="404"/>
        <end position="415"/>
    </location>
</feature>
<feature type="transmembrane region" description="Helical" evidence="2">
    <location>
        <begin position="33"/>
        <end position="54"/>
    </location>
</feature>
<sequence>MEDDRDGFSPFWAQGDTGLRRSDRVRRRVESTFFSSGILVFLLLLCAILFLLFIVQHSSGSVFRPSDVKKSWDSLNILLVFLAIVFGLLGKNKNELQKSNPSTPNWYGYRDDGEARRSDPQRGVQQWAETSNRSSFGAGGGASGGLRRTFGSHPDLYEMSPRWVSADDQWRFVDDTFVNASRFYDSPHLYRRRSWKDVDRIQEPGMGELSIKEEKKDPAPPPPSPPPRPPQQAPVEEPTFKDVGKDRDYDFDSNNPTRPPASSPPPPPPPPPPPQYGEPNSSKSGRKRGGSSATKEFILNSLSHKRKRKYRSKSVEDLDALIHTSQSPPLHSQLPSPPKPPAPAPSVFHNLFNSKKSKRKKDVRPTPTQRIPHPPPPPPPPARPPPPRASRNPTVSKHRAAPGGDKEKIVLIVEDKPNIGGVSPLIPIPPPPPPPPFSTKPAWKFVVKGGYVRIDSFVSSRSDSPEPEDSDVTPTSSEAGGERNPFPPSPLFCPSPDVDTKAENFISKFRAGLKLEKMNSVKMQGFVGPSNLGPTAGSN</sequence>